<evidence type="ECO:0000313" key="3">
    <source>
        <dbReference type="Proteomes" id="UP000274429"/>
    </source>
</evidence>
<dbReference type="AlphaFoldDB" id="A0A0R3X3W4"/>
<organism evidence="4">
    <name type="scientific">Hydatigena taeniaeformis</name>
    <name type="common">Feline tapeworm</name>
    <name type="synonym">Taenia taeniaeformis</name>
    <dbReference type="NCBI Taxonomy" id="6205"/>
    <lineage>
        <taxon>Eukaryota</taxon>
        <taxon>Metazoa</taxon>
        <taxon>Spiralia</taxon>
        <taxon>Lophotrochozoa</taxon>
        <taxon>Platyhelminthes</taxon>
        <taxon>Cestoda</taxon>
        <taxon>Eucestoda</taxon>
        <taxon>Cyclophyllidea</taxon>
        <taxon>Taeniidae</taxon>
        <taxon>Hydatigera</taxon>
    </lineage>
</organism>
<keyword evidence="1" id="KW-0472">Membrane</keyword>
<dbReference type="EMBL" id="UYWX01020436">
    <property type="protein sequence ID" value="VDM32536.1"/>
    <property type="molecule type" value="Genomic_DNA"/>
</dbReference>
<feature type="transmembrane region" description="Helical" evidence="1">
    <location>
        <begin position="20"/>
        <end position="47"/>
    </location>
</feature>
<reference evidence="2 3" key="2">
    <citation type="submission" date="2018-11" db="EMBL/GenBank/DDBJ databases">
        <authorList>
            <consortium name="Pathogen Informatics"/>
        </authorList>
    </citation>
    <scope>NUCLEOTIDE SEQUENCE [LARGE SCALE GENOMIC DNA]</scope>
</reference>
<keyword evidence="3" id="KW-1185">Reference proteome</keyword>
<sequence length="83" mass="8468">MLTPRGIVESVGSTVQDAPFLTLLAAFVHLYLLPIIVTPFAATPLIFSQVVLVTTKLSDDAAAAPAAAAVEVAAAASDTTNDD</sequence>
<dbReference type="Proteomes" id="UP000274429">
    <property type="component" value="Unassembled WGS sequence"/>
</dbReference>
<keyword evidence="1" id="KW-1133">Transmembrane helix</keyword>
<reference evidence="4" key="1">
    <citation type="submission" date="2017-02" db="UniProtKB">
        <authorList>
            <consortium name="WormBaseParasite"/>
        </authorList>
    </citation>
    <scope>IDENTIFICATION</scope>
</reference>
<keyword evidence="1" id="KW-0812">Transmembrane</keyword>
<dbReference type="WBParaSite" id="TTAC_0000806201-mRNA-1">
    <property type="protein sequence ID" value="TTAC_0000806201-mRNA-1"/>
    <property type="gene ID" value="TTAC_0000806201"/>
</dbReference>
<name>A0A0R3X3W4_HYDTA</name>
<accession>A0A0R3X3W4</accession>
<proteinExistence type="predicted"/>
<protein>
    <submittedName>
        <fullName evidence="2 4">Uncharacterized protein</fullName>
    </submittedName>
</protein>
<gene>
    <name evidence="2" type="ORF">TTAC_LOCUS8047</name>
</gene>
<evidence type="ECO:0000256" key="1">
    <source>
        <dbReference type="SAM" id="Phobius"/>
    </source>
</evidence>
<evidence type="ECO:0000313" key="4">
    <source>
        <dbReference type="WBParaSite" id="TTAC_0000806201-mRNA-1"/>
    </source>
</evidence>
<evidence type="ECO:0000313" key="2">
    <source>
        <dbReference type="EMBL" id="VDM32536.1"/>
    </source>
</evidence>